<protein>
    <submittedName>
        <fullName evidence="2">Uncharacterized protein</fullName>
    </submittedName>
</protein>
<dbReference type="EMBL" id="CXWD01000020">
    <property type="protein sequence ID" value="CTQ75253.1"/>
    <property type="molecule type" value="Genomic_DNA"/>
</dbReference>
<dbReference type="AlphaFoldDB" id="A0A0M7AN90"/>
<evidence type="ECO:0000256" key="1">
    <source>
        <dbReference type="SAM" id="SignalP"/>
    </source>
</evidence>
<dbReference type="OrthoDB" id="7306317at2"/>
<reference evidence="3" key="1">
    <citation type="submission" date="2015-07" db="EMBL/GenBank/DDBJ databases">
        <authorList>
            <person name="Rodrigo-Torres Lidia"/>
            <person name="Arahal R.David."/>
        </authorList>
    </citation>
    <scope>NUCLEOTIDE SEQUENCE [LARGE SCALE GENOMIC DNA]</scope>
    <source>
        <strain evidence="3">CECT 5112</strain>
    </source>
</reference>
<gene>
    <name evidence="2" type="ORF">LAX5112_04162</name>
</gene>
<proteinExistence type="predicted"/>
<evidence type="ECO:0000313" key="2">
    <source>
        <dbReference type="EMBL" id="CTQ75253.1"/>
    </source>
</evidence>
<accession>A0A0M7AN90</accession>
<feature type="chain" id="PRO_5005809554" evidence="1">
    <location>
        <begin position="23"/>
        <end position="120"/>
    </location>
</feature>
<name>A0A0M7AN90_9HYPH</name>
<feature type="signal peptide" evidence="1">
    <location>
        <begin position="1"/>
        <end position="22"/>
    </location>
</feature>
<evidence type="ECO:0000313" key="3">
    <source>
        <dbReference type="Proteomes" id="UP000053235"/>
    </source>
</evidence>
<dbReference type="Proteomes" id="UP000053235">
    <property type="component" value="Unassembled WGS sequence"/>
</dbReference>
<sequence>MKYFLSAAAGMGFSLAASFAFAQGTGSEGYFQVYNNTEGNIAVGFYTNGGDGWSDNWLGDALMPGQNAQAAFDADTGNCDQVFQIGWLGADDSEVLDEPIAIDICAASNVYLDDNEIYYD</sequence>
<organism evidence="2 3">
    <name type="scientific">Roseibium alexandrii</name>
    <dbReference type="NCBI Taxonomy" id="388408"/>
    <lineage>
        <taxon>Bacteria</taxon>
        <taxon>Pseudomonadati</taxon>
        <taxon>Pseudomonadota</taxon>
        <taxon>Alphaproteobacteria</taxon>
        <taxon>Hyphomicrobiales</taxon>
        <taxon>Stappiaceae</taxon>
        <taxon>Roseibium</taxon>
    </lineage>
</organism>
<keyword evidence="1" id="KW-0732">Signal</keyword>
<keyword evidence="3" id="KW-1185">Reference proteome</keyword>
<dbReference type="STRING" id="388408.LAX5112_04162"/>
<dbReference type="RefSeq" id="WP_055673413.1">
    <property type="nucleotide sequence ID" value="NZ_CXWD01000020.1"/>
</dbReference>